<proteinExistence type="predicted"/>
<sequence>MLTTVDNDQQLERHAQALRRLVAVTSPTHDGHKIAIRANVSATILHPTDTVADVLTKAEITSPPDPPTRSA</sequence>
<comment type="caution">
    <text evidence="1">The sequence shown here is derived from an EMBL/GenBank/DDBJ whole genome shotgun (WGS) entry which is preliminary data.</text>
</comment>
<evidence type="ECO:0000313" key="1">
    <source>
        <dbReference type="EMBL" id="OIQ83244.1"/>
    </source>
</evidence>
<reference evidence="1" key="1">
    <citation type="submission" date="2016-10" db="EMBL/GenBank/DDBJ databases">
        <title>Sequence of Gallionella enrichment culture.</title>
        <authorList>
            <person name="Poehlein A."/>
            <person name="Muehling M."/>
            <person name="Daniel R."/>
        </authorList>
    </citation>
    <scope>NUCLEOTIDE SEQUENCE</scope>
</reference>
<name>A0A1J5QTQ7_9ZZZZ</name>
<protein>
    <submittedName>
        <fullName evidence="1">Uncharacterized protein</fullName>
    </submittedName>
</protein>
<organism evidence="1">
    <name type="scientific">mine drainage metagenome</name>
    <dbReference type="NCBI Taxonomy" id="410659"/>
    <lineage>
        <taxon>unclassified sequences</taxon>
        <taxon>metagenomes</taxon>
        <taxon>ecological metagenomes</taxon>
    </lineage>
</organism>
<dbReference type="AlphaFoldDB" id="A0A1J5QTQ7"/>
<accession>A0A1J5QTQ7</accession>
<dbReference type="EMBL" id="MLJW01000720">
    <property type="protein sequence ID" value="OIQ83244.1"/>
    <property type="molecule type" value="Genomic_DNA"/>
</dbReference>
<gene>
    <name evidence="1" type="ORF">GALL_349470</name>
</gene>